<keyword evidence="3" id="KW-0274">FAD</keyword>
<name>A0ABR1QRF9_9PEZI</name>
<accession>A0ABR1QRF9</accession>
<dbReference type="RefSeq" id="XP_066704072.1">
    <property type="nucleotide sequence ID" value="XM_066839008.1"/>
</dbReference>
<evidence type="ECO:0000313" key="8">
    <source>
        <dbReference type="Proteomes" id="UP001391051"/>
    </source>
</evidence>
<dbReference type="Proteomes" id="UP001391051">
    <property type="component" value="Unassembled WGS sequence"/>
</dbReference>
<evidence type="ECO:0000259" key="6">
    <source>
        <dbReference type="PROSITE" id="PS51387"/>
    </source>
</evidence>
<organism evidence="7 8">
    <name type="scientific">Apiospora aurea</name>
    <dbReference type="NCBI Taxonomy" id="335848"/>
    <lineage>
        <taxon>Eukaryota</taxon>
        <taxon>Fungi</taxon>
        <taxon>Dikarya</taxon>
        <taxon>Ascomycota</taxon>
        <taxon>Pezizomycotina</taxon>
        <taxon>Sordariomycetes</taxon>
        <taxon>Xylariomycetidae</taxon>
        <taxon>Amphisphaeriales</taxon>
        <taxon>Apiosporaceae</taxon>
        <taxon>Apiospora</taxon>
    </lineage>
</organism>
<dbReference type="InterPro" id="IPR016169">
    <property type="entry name" value="FAD-bd_PCMH_sub2"/>
</dbReference>
<keyword evidence="2" id="KW-0285">Flavoprotein</keyword>
<dbReference type="Pfam" id="PF01565">
    <property type="entry name" value="FAD_binding_4"/>
    <property type="match status" value="1"/>
</dbReference>
<dbReference type="Gene3D" id="3.30.465.10">
    <property type="match status" value="1"/>
</dbReference>
<evidence type="ECO:0000256" key="3">
    <source>
        <dbReference type="ARBA" id="ARBA00022827"/>
    </source>
</evidence>
<dbReference type="GeneID" id="92072070"/>
<dbReference type="SUPFAM" id="SSF56176">
    <property type="entry name" value="FAD-binding/transporter-associated domain-like"/>
    <property type="match status" value="1"/>
</dbReference>
<dbReference type="InterPro" id="IPR050416">
    <property type="entry name" value="FAD-linked_Oxidoreductase"/>
</dbReference>
<gene>
    <name evidence="7" type="ORF">PG986_002786</name>
</gene>
<reference evidence="7 8" key="1">
    <citation type="submission" date="2023-01" db="EMBL/GenBank/DDBJ databases">
        <title>Analysis of 21 Apiospora genomes using comparative genomics revels a genus with tremendous synthesis potential of carbohydrate active enzymes and secondary metabolites.</title>
        <authorList>
            <person name="Sorensen T."/>
        </authorList>
    </citation>
    <scope>NUCLEOTIDE SEQUENCE [LARGE SCALE GENOMIC DNA]</scope>
    <source>
        <strain evidence="7 8">CBS 24483</strain>
    </source>
</reference>
<dbReference type="InterPro" id="IPR006094">
    <property type="entry name" value="Oxid_FAD_bind_N"/>
</dbReference>
<proteinExistence type="inferred from homology"/>
<evidence type="ECO:0000256" key="2">
    <source>
        <dbReference type="ARBA" id="ARBA00022630"/>
    </source>
</evidence>
<dbReference type="InterPro" id="IPR016166">
    <property type="entry name" value="FAD-bd_PCMH"/>
</dbReference>
<evidence type="ECO:0000313" key="7">
    <source>
        <dbReference type="EMBL" id="KAK7961961.1"/>
    </source>
</evidence>
<protein>
    <submittedName>
        <fullName evidence="7">FAD-binding domain-containing protein</fullName>
    </submittedName>
</protein>
<feature type="signal peptide" evidence="5">
    <location>
        <begin position="1"/>
        <end position="20"/>
    </location>
</feature>
<feature type="domain" description="FAD-binding PCMH-type" evidence="6">
    <location>
        <begin position="64"/>
        <end position="244"/>
    </location>
</feature>
<keyword evidence="5" id="KW-0732">Signal</keyword>
<dbReference type="EMBL" id="JAQQWE010000002">
    <property type="protein sequence ID" value="KAK7961961.1"/>
    <property type="molecule type" value="Genomic_DNA"/>
</dbReference>
<dbReference type="PROSITE" id="PS51387">
    <property type="entry name" value="FAD_PCMH"/>
    <property type="match status" value="1"/>
</dbReference>
<evidence type="ECO:0000256" key="1">
    <source>
        <dbReference type="ARBA" id="ARBA00005466"/>
    </source>
</evidence>
<comment type="caution">
    <text evidence="7">The sequence shown here is derived from an EMBL/GenBank/DDBJ whole genome shotgun (WGS) entry which is preliminary data.</text>
</comment>
<keyword evidence="8" id="KW-1185">Reference proteome</keyword>
<keyword evidence="4" id="KW-0560">Oxidoreductase</keyword>
<evidence type="ECO:0000256" key="5">
    <source>
        <dbReference type="SAM" id="SignalP"/>
    </source>
</evidence>
<evidence type="ECO:0000256" key="4">
    <source>
        <dbReference type="ARBA" id="ARBA00023002"/>
    </source>
</evidence>
<sequence length="501" mass="52978">MSPSGINLLALLGSAMTVAASPANAPAAASLCDLVSSQLPGLVSYPGQAVYNASQDGYYTSNERDLSPSCVFRPSETAQVSQFVKLVAQNGARDKSGAYQPLFAVRGGGHTLWSGAANMDGGVTVDMRGMDSLVVSPDQKMVSLGAGGKWSDMYPQLVPYNLTIAGGRVPGIGVAGFALGGGVSFQARRHGWSCDNIYGYEVVLASGEVVYVTSDSYPDLWLALKGGSNNFGIVTRFDVAAFPSTQIWGGTVTYNYTPVVLDAQAKAFSSFMDPKNFDDAAMMGVILGFANPGGFSVSNSLFYLEPTPFPKAYDGFTSIPSTGNTIQTASVGDVVTSFGKFLPAHLSRATELVFSFKNGDAALYSELMKIFEDGVKPLANVDGLNIQCLLQPHPVTNGTNSLGLTAGESDVTMLDFTIAYNNPADDEMVESQLATVVAQQKKAVQDRGLLIPYIYLNYADKSQDPIGSYGAASKDKLKAASKKYDPSGMFQKALRGGYKVL</sequence>
<dbReference type="InterPro" id="IPR036318">
    <property type="entry name" value="FAD-bd_PCMH-like_sf"/>
</dbReference>
<dbReference type="PANTHER" id="PTHR42973:SF22">
    <property type="entry name" value="FAD-BINDING PCMH-TYPE DOMAIN-CONTAINING PROTEIN-RELATED"/>
    <property type="match status" value="1"/>
</dbReference>
<comment type="similarity">
    <text evidence="1">Belongs to the oxygen-dependent FAD-linked oxidoreductase family.</text>
</comment>
<feature type="chain" id="PRO_5047128327" evidence="5">
    <location>
        <begin position="21"/>
        <end position="501"/>
    </location>
</feature>
<dbReference type="PANTHER" id="PTHR42973">
    <property type="entry name" value="BINDING OXIDOREDUCTASE, PUTATIVE (AFU_ORTHOLOGUE AFUA_1G17690)-RELATED"/>
    <property type="match status" value="1"/>
</dbReference>